<gene>
    <name evidence="1" type="ORF">IQ235_14070</name>
</gene>
<dbReference type="EMBL" id="JADEXN010000264">
    <property type="protein sequence ID" value="MBE9041905.1"/>
    <property type="molecule type" value="Genomic_DNA"/>
</dbReference>
<organism evidence="1 2">
    <name type="scientific">Zarconia navalis LEGE 11467</name>
    <dbReference type="NCBI Taxonomy" id="1828826"/>
    <lineage>
        <taxon>Bacteria</taxon>
        <taxon>Bacillati</taxon>
        <taxon>Cyanobacteriota</taxon>
        <taxon>Cyanophyceae</taxon>
        <taxon>Oscillatoriophycideae</taxon>
        <taxon>Oscillatoriales</taxon>
        <taxon>Oscillatoriales incertae sedis</taxon>
        <taxon>Zarconia</taxon>
        <taxon>Zarconia navalis</taxon>
    </lineage>
</organism>
<evidence type="ECO:0000313" key="2">
    <source>
        <dbReference type="Proteomes" id="UP000621799"/>
    </source>
</evidence>
<keyword evidence="2" id="KW-1185">Reference proteome</keyword>
<accession>A0A928Z8U0</accession>
<feature type="non-terminal residue" evidence="1">
    <location>
        <position position="1"/>
    </location>
</feature>
<proteinExistence type="predicted"/>
<dbReference type="GO" id="GO:0005509">
    <property type="term" value="F:calcium ion binding"/>
    <property type="evidence" value="ECO:0007669"/>
    <property type="project" value="InterPro"/>
</dbReference>
<name>A0A928Z8U0_9CYAN</name>
<dbReference type="Pfam" id="PF17963">
    <property type="entry name" value="Big_9"/>
    <property type="match status" value="3"/>
</dbReference>
<dbReference type="Pfam" id="PF00353">
    <property type="entry name" value="HemolysinCabind"/>
    <property type="match status" value="2"/>
</dbReference>
<protein>
    <recommendedName>
        <fullName evidence="3">Tandem-95 repeat protein</fullName>
    </recommendedName>
</protein>
<dbReference type="Gene3D" id="2.60.40.3440">
    <property type="match status" value="1"/>
</dbReference>
<dbReference type="Proteomes" id="UP000621799">
    <property type="component" value="Unassembled WGS sequence"/>
</dbReference>
<evidence type="ECO:0008006" key="3">
    <source>
        <dbReference type="Google" id="ProtNLM"/>
    </source>
</evidence>
<dbReference type="InterPro" id="IPR001343">
    <property type="entry name" value="Hemolysn_Ca-bd"/>
</dbReference>
<sequence>INDPTLGRVTISDPQSGFFVYTPNPNVSGQDTLTFLANDGTVNSNEAAITIDIFPVEDIPVASSTTVATNLNTSLPIVLSASDGDGDPITRRITTLPTNGQLFQTEDGTTPGAAITAENTVVSSPQGIVIFVPDGGQIDPTSFGFTVSDGKADSAAATVTVNIGGISSNVLPTIDLNGGNDGVNFATTFFPPTPVEIADAGLTITDTDSPNLASATVRISNLQDGNFEVLSVTDSAEVISNYDPATGSLTLQAANGTATLAAFESVLRTATYNNTAPTPNRSPRSIIFTLNDGIDNSSPVVSAVNYLPEAVDETVVITNNTTGTLSADAFLANDFGTGLSITAVTGTPAEIVAIGSNPISSIEFTNPTDGQNFTYQVTDSTGNTETATVTVSVVNSGGAVDNLSGGAGPDILKGRRREDLINGGAGNDILIGGEDADILIGGDGADLFSYEDKNDGSNDFIGTRSEIEREIGDNEYDVITDFTRGIDRIGLDRVDRITGIGNILLTVQDGSSVNDTTNILAPGQHLFAYESGGSTYLIYDENANNIENFNTQILAKLDGVVGLGTLSANDLVIS</sequence>
<reference evidence="1" key="1">
    <citation type="submission" date="2020-10" db="EMBL/GenBank/DDBJ databases">
        <authorList>
            <person name="Castelo-Branco R."/>
            <person name="Eusebio N."/>
            <person name="Adriana R."/>
            <person name="Vieira A."/>
            <person name="Brugerolle De Fraissinette N."/>
            <person name="Rezende De Castro R."/>
            <person name="Schneider M.P."/>
            <person name="Vasconcelos V."/>
            <person name="Leao P.N."/>
        </authorList>
    </citation>
    <scope>NUCLEOTIDE SEQUENCE</scope>
    <source>
        <strain evidence="1">LEGE 11467</strain>
    </source>
</reference>
<comment type="caution">
    <text evidence="1">The sequence shown here is derived from an EMBL/GenBank/DDBJ whole genome shotgun (WGS) entry which is preliminary data.</text>
</comment>
<dbReference type="PRINTS" id="PR00313">
    <property type="entry name" value="CABNDNGRPT"/>
</dbReference>
<dbReference type="InterPro" id="IPR018511">
    <property type="entry name" value="Hemolysin-typ_Ca-bd_CS"/>
</dbReference>
<dbReference type="InterPro" id="IPR011049">
    <property type="entry name" value="Serralysin-like_metalloprot_C"/>
</dbReference>
<evidence type="ECO:0000313" key="1">
    <source>
        <dbReference type="EMBL" id="MBE9041905.1"/>
    </source>
</evidence>
<dbReference type="RefSeq" id="WP_264322095.1">
    <property type="nucleotide sequence ID" value="NZ_JADEXN010000264.1"/>
</dbReference>
<dbReference type="AlphaFoldDB" id="A0A928Z8U0"/>
<dbReference type="PROSITE" id="PS00330">
    <property type="entry name" value="HEMOLYSIN_CALCIUM"/>
    <property type="match status" value="1"/>
</dbReference>
<dbReference type="SUPFAM" id="SSF51120">
    <property type="entry name" value="beta-Roll"/>
    <property type="match status" value="1"/>
</dbReference>
<dbReference type="Gene3D" id="2.150.10.10">
    <property type="entry name" value="Serralysin-like metalloprotease, C-terminal"/>
    <property type="match status" value="1"/>
</dbReference>